<reference evidence="1" key="1">
    <citation type="submission" date="2012-05" db="EMBL/GenBank/DDBJ databases">
        <authorList>
            <person name="Krishnakumar V."/>
            <person name="Cheung F."/>
            <person name="Xiao Y."/>
            <person name="Chan A."/>
            <person name="Moskal W.A."/>
            <person name="Town C.D."/>
        </authorList>
    </citation>
    <scope>NUCLEOTIDE SEQUENCE</scope>
</reference>
<protein>
    <submittedName>
        <fullName evidence="1">Uncharacterized protein</fullName>
    </submittedName>
</protein>
<dbReference type="AlphaFoldDB" id="I3S7E0"/>
<evidence type="ECO:0000313" key="1">
    <source>
        <dbReference type="EMBL" id="AFK36182.1"/>
    </source>
</evidence>
<accession>I3S7E0</accession>
<sequence length="84" mass="10195">MSSYNWKPSPTQTTTPPHIPHLITKIWPNLFSLVRFSSRRCCFIVNNSTRMFYQKRHSFSEPTSFLNWKIYWLQQYYGSTITLW</sequence>
<dbReference type="EMBL" id="BT136387">
    <property type="protein sequence ID" value="AFK36182.1"/>
    <property type="molecule type" value="mRNA"/>
</dbReference>
<organism evidence="1">
    <name type="scientific">Medicago truncatula</name>
    <name type="common">Barrel medic</name>
    <name type="synonym">Medicago tribuloides</name>
    <dbReference type="NCBI Taxonomy" id="3880"/>
    <lineage>
        <taxon>Eukaryota</taxon>
        <taxon>Viridiplantae</taxon>
        <taxon>Streptophyta</taxon>
        <taxon>Embryophyta</taxon>
        <taxon>Tracheophyta</taxon>
        <taxon>Spermatophyta</taxon>
        <taxon>Magnoliopsida</taxon>
        <taxon>eudicotyledons</taxon>
        <taxon>Gunneridae</taxon>
        <taxon>Pentapetalae</taxon>
        <taxon>rosids</taxon>
        <taxon>fabids</taxon>
        <taxon>Fabales</taxon>
        <taxon>Fabaceae</taxon>
        <taxon>Papilionoideae</taxon>
        <taxon>50 kb inversion clade</taxon>
        <taxon>NPAAA clade</taxon>
        <taxon>Hologalegina</taxon>
        <taxon>IRL clade</taxon>
        <taxon>Trifolieae</taxon>
        <taxon>Medicago</taxon>
    </lineage>
</organism>
<proteinExistence type="evidence at transcript level"/>
<name>I3S7E0_MEDTR</name>